<gene>
    <name evidence="2" type="ORF">C461_11623</name>
</gene>
<feature type="region of interest" description="Disordered" evidence="1">
    <location>
        <begin position="28"/>
        <end position="74"/>
    </location>
</feature>
<reference evidence="2 3" key="1">
    <citation type="journal article" date="2014" name="PLoS Genet.">
        <title>Phylogenetically driven sequencing of extremely halophilic archaea reveals strategies for static and dynamic osmo-response.</title>
        <authorList>
            <person name="Becker E.A."/>
            <person name="Seitzer P.M."/>
            <person name="Tritt A."/>
            <person name="Larsen D."/>
            <person name="Krusor M."/>
            <person name="Yao A.I."/>
            <person name="Wu D."/>
            <person name="Madern D."/>
            <person name="Eisen J.A."/>
            <person name="Darling A.E."/>
            <person name="Facciotti M.T."/>
        </authorList>
    </citation>
    <scope>NUCLEOTIDE SEQUENCE [LARGE SCALE GENOMIC DNA]</scope>
    <source>
        <strain evidence="2 3">JCM 13560</strain>
    </source>
</reference>
<dbReference type="RefSeq" id="WP_008001409.1">
    <property type="nucleotide sequence ID" value="NZ_AOJI01000026.1"/>
</dbReference>
<accession>M0PA13</accession>
<dbReference type="EMBL" id="AOJI01000026">
    <property type="protein sequence ID" value="EMA66688.1"/>
    <property type="molecule type" value="Genomic_DNA"/>
</dbReference>
<proteinExistence type="predicted"/>
<sequence>MELSRREMLGGLGSACALGVVGFAGAASVTDDGPDGGGGGDAGDGAFGGDAGGSSGDGSADGGSVAADPDAPFEARLRREGDDDRRLFDASDLARVQGVISEESEHLVYVALGDDGVDAFQSRLADAGATDDPTGFAVSMTLDGIEVRRVELDDATVDALTDAEWGGVLTLPFQQASVAEDVYASLAADDA</sequence>
<dbReference type="Proteomes" id="UP000011575">
    <property type="component" value="Unassembled WGS sequence"/>
</dbReference>
<organism evidence="2 3">
    <name type="scientific">Halorubrum aidingense JCM 13560</name>
    <dbReference type="NCBI Taxonomy" id="1230454"/>
    <lineage>
        <taxon>Archaea</taxon>
        <taxon>Methanobacteriati</taxon>
        <taxon>Methanobacteriota</taxon>
        <taxon>Stenosarchaea group</taxon>
        <taxon>Halobacteria</taxon>
        <taxon>Halobacteriales</taxon>
        <taxon>Haloferacaceae</taxon>
        <taxon>Halorubrum</taxon>
    </lineage>
</organism>
<evidence type="ECO:0000313" key="3">
    <source>
        <dbReference type="Proteomes" id="UP000011575"/>
    </source>
</evidence>
<keyword evidence="3" id="KW-1185">Reference proteome</keyword>
<dbReference type="STRING" id="1230454.C461_11623"/>
<dbReference type="OrthoDB" id="331268at2157"/>
<dbReference type="PATRIC" id="fig|1230454.4.peg.2340"/>
<feature type="compositionally biased region" description="Low complexity" evidence="1">
    <location>
        <begin position="62"/>
        <end position="72"/>
    </location>
</feature>
<feature type="compositionally biased region" description="Gly residues" evidence="1">
    <location>
        <begin position="35"/>
        <end position="61"/>
    </location>
</feature>
<comment type="caution">
    <text evidence="2">The sequence shown here is derived from an EMBL/GenBank/DDBJ whole genome shotgun (WGS) entry which is preliminary data.</text>
</comment>
<dbReference type="AlphaFoldDB" id="M0PA13"/>
<name>M0PA13_9EURY</name>
<protein>
    <submittedName>
        <fullName evidence="2">Uncharacterized protein</fullName>
    </submittedName>
</protein>
<evidence type="ECO:0000256" key="1">
    <source>
        <dbReference type="SAM" id="MobiDB-lite"/>
    </source>
</evidence>
<evidence type="ECO:0000313" key="2">
    <source>
        <dbReference type="EMBL" id="EMA66688.1"/>
    </source>
</evidence>